<evidence type="ECO:0000256" key="9">
    <source>
        <dbReference type="ARBA" id="ARBA00022771"/>
    </source>
</evidence>
<feature type="transmembrane region" description="Helical" evidence="16">
    <location>
        <begin position="6"/>
        <end position="25"/>
    </location>
</feature>
<feature type="transmembrane region" description="Helical" evidence="16">
    <location>
        <begin position="104"/>
        <end position="124"/>
    </location>
</feature>
<comment type="catalytic activity">
    <reaction evidence="1">
        <text>S-ubiquitinyl-[E2 ubiquitin-conjugating enzyme]-L-cysteine + [acceptor protein]-L-lysine = [E2 ubiquitin-conjugating enzyme]-L-cysteine + N(6)-ubiquitinyl-[acceptor protein]-L-lysine.</text>
        <dbReference type="EC" id="2.3.2.27"/>
    </reaction>
</comment>
<feature type="transmembrane region" description="Helical" evidence="16">
    <location>
        <begin position="145"/>
        <end position="163"/>
    </location>
</feature>
<dbReference type="Pfam" id="PF25563">
    <property type="entry name" value="TPR_SYVN1_N"/>
    <property type="match status" value="1"/>
</dbReference>
<feature type="transmembrane region" description="Helical" evidence="16">
    <location>
        <begin position="46"/>
        <end position="68"/>
    </location>
</feature>
<dbReference type="GO" id="GO:0036503">
    <property type="term" value="P:ERAD pathway"/>
    <property type="evidence" value="ECO:0007669"/>
    <property type="project" value="TreeGrafter"/>
</dbReference>
<dbReference type="PANTHER" id="PTHR22763:SF184">
    <property type="entry name" value="E3 UBIQUITIN-PROTEIN LIGASE SYNOVIOLIN"/>
    <property type="match status" value="1"/>
</dbReference>
<evidence type="ECO:0000256" key="14">
    <source>
        <dbReference type="ARBA" id="ARBA00023136"/>
    </source>
</evidence>
<feature type="transmembrane region" description="Helical" evidence="16">
    <location>
        <begin position="217"/>
        <end position="241"/>
    </location>
</feature>
<dbReference type="InterPro" id="IPR057992">
    <property type="entry name" value="TPR_SYVN1_N"/>
</dbReference>
<dbReference type="SUPFAM" id="SSF57850">
    <property type="entry name" value="RING/U-box"/>
    <property type="match status" value="1"/>
</dbReference>
<dbReference type="Gene3D" id="3.30.40.10">
    <property type="entry name" value="Zinc/RING finger domain, C3HC4 (zinc finger)"/>
    <property type="match status" value="1"/>
</dbReference>
<evidence type="ECO:0000256" key="16">
    <source>
        <dbReference type="SAM" id="Phobius"/>
    </source>
</evidence>
<keyword evidence="9 15" id="KW-0863">Zinc-finger</keyword>
<evidence type="ECO:0000313" key="18">
    <source>
        <dbReference type="EMBL" id="OAJ37616.1"/>
    </source>
</evidence>
<keyword evidence="13 16" id="KW-1133">Transmembrane helix</keyword>
<dbReference type="VEuPathDB" id="FungiDB:BDEG_21619"/>
<keyword evidence="11" id="KW-0256">Endoplasmic reticulum</keyword>
<evidence type="ECO:0000256" key="3">
    <source>
        <dbReference type="ARBA" id="ARBA00004906"/>
    </source>
</evidence>
<keyword evidence="12" id="KW-0862">Zinc</keyword>
<dbReference type="AlphaFoldDB" id="A0A177WCU6"/>
<evidence type="ECO:0000256" key="15">
    <source>
        <dbReference type="PROSITE-ProRule" id="PRU00175"/>
    </source>
</evidence>
<comment type="pathway">
    <text evidence="3">Protein modification; protein ubiquitination.</text>
</comment>
<evidence type="ECO:0000313" key="19">
    <source>
        <dbReference type="Proteomes" id="UP000077115"/>
    </source>
</evidence>
<gene>
    <name evidence="18" type="ORF">BDEG_21619</name>
</gene>
<feature type="transmembrane region" description="Helical" evidence="16">
    <location>
        <begin position="175"/>
        <end position="197"/>
    </location>
</feature>
<evidence type="ECO:0000256" key="6">
    <source>
        <dbReference type="ARBA" id="ARBA00022679"/>
    </source>
</evidence>
<comment type="subcellular location">
    <subcellularLocation>
        <location evidence="2">Endoplasmic reticulum membrane</location>
        <topology evidence="2">Multi-pass membrane protein</topology>
    </subcellularLocation>
</comment>
<protein>
    <recommendedName>
        <fullName evidence="5">RING-type E3 ubiquitin transferase</fullName>
        <ecNumber evidence="5">2.3.2.27</ecNumber>
    </recommendedName>
</protein>
<evidence type="ECO:0000256" key="7">
    <source>
        <dbReference type="ARBA" id="ARBA00022692"/>
    </source>
</evidence>
<keyword evidence="7 16" id="KW-0812">Transmembrane</keyword>
<evidence type="ECO:0000256" key="12">
    <source>
        <dbReference type="ARBA" id="ARBA00022833"/>
    </source>
</evidence>
<comment type="similarity">
    <text evidence="4">Belongs to the HRD1 family.</text>
</comment>
<dbReference type="GO" id="GO:0043161">
    <property type="term" value="P:proteasome-mediated ubiquitin-dependent protein catabolic process"/>
    <property type="evidence" value="ECO:0007669"/>
    <property type="project" value="TreeGrafter"/>
</dbReference>
<reference evidence="18 19" key="1">
    <citation type="submission" date="2006-10" db="EMBL/GenBank/DDBJ databases">
        <title>The Genome Sequence of Batrachochytrium dendrobatidis JEL423.</title>
        <authorList>
            <consortium name="The Broad Institute Genome Sequencing Platform"/>
            <person name="Birren B."/>
            <person name="Lander E."/>
            <person name="Galagan J."/>
            <person name="Cuomo C."/>
            <person name="Devon K."/>
            <person name="Jaffe D."/>
            <person name="Butler J."/>
            <person name="Alvarez P."/>
            <person name="Gnerre S."/>
            <person name="Grabherr M."/>
            <person name="Kleber M."/>
            <person name="Mauceli E."/>
            <person name="Brockman W."/>
            <person name="Young S."/>
            <person name="LaButti K."/>
            <person name="Sykes S."/>
            <person name="DeCaprio D."/>
            <person name="Crawford M."/>
            <person name="Koehrsen M."/>
            <person name="Engels R."/>
            <person name="Montgomery P."/>
            <person name="Pearson M."/>
            <person name="Howarth C."/>
            <person name="Larson L."/>
            <person name="White J."/>
            <person name="O'Leary S."/>
            <person name="Kodira C."/>
            <person name="Zeng Q."/>
            <person name="Yandava C."/>
            <person name="Alvarado L."/>
            <person name="Longcore J."/>
            <person name="James T."/>
        </authorList>
    </citation>
    <scope>NUCLEOTIDE SEQUENCE [LARGE SCALE GENOMIC DNA]</scope>
    <source>
        <strain evidence="18 19">JEL423</strain>
    </source>
</reference>
<keyword evidence="8" id="KW-0479">Metal-binding</keyword>
<evidence type="ECO:0000256" key="8">
    <source>
        <dbReference type="ARBA" id="ARBA00022723"/>
    </source>
</evidence>
<dbReference type="GO" id="GO:0005789">
    <property type="term" value="C:endoplasmic reticulum membrane"/>
    <property type="evidence" value="ECO:0007669"/>
    <property type="project" value="UniProtKB-SubCell"/>
</dbReference>
<dbReference type="SMART" id="SM00184">
    <property type="entry name" value="RING"/>
    <property type="match status" value="1"/>
</dbReference>
<organism evidence="18 19">
    <name type="scientific">Batrachochytrium dendrobatidis (strain JEL423)</name>
    <dbReference type="NCBI Taxonomy" id="403673"/>
    <lineage>
        <taxon>Eukaryota</taxon>
        <taxon>Fungi</taxon>
        <taxon>Fungi incertae sedis</taxon>
        <taxon>Chytridiomycota</taxon>
        <taxon>Chytridiomycota incertae sedis</taxon>
        <taxon>Chytridiomycetes</taxon>
        <taxon>Rhizophydiales</taxon>
        <taxon>Rhizophydiales incertae sedis</taxon>
        <taxon>Batrachochytrium</taxon>
    </lineage>
</organism>
<evidence type="ECO:0000256" key="10">
    <source>
        <dbReference type="ARBA" id="ARBA00022786"/>
    </source>
</evidence>
<dbReference type="EC" id="2.3.2.27" evidence="5"/>
<dbReference type="EMBL" id="DS022300">
    <property type="protein sequence ID" value="OAJ37616.1"/>
    <property type="molecule type" value="Genomic_DNA"/>
</dbReference>
<dbReference type="InterPro" id="IPR050731">
    <property type="entry name" value="HRD1_E3_ubiq-ligases"/>
</dbReference>
<dbReference type="PANTHER" id="PTHR22763">
    <property type="entry name" value="RING ZINC FINGER PROTEIN"/>
    <property type="match status" value="1"/>
</dbReference>
<dbReference type="eggNOG" id="KOG0802">
    <property type="taxonomic scope" value="Eukaryota"/>
</dbReference>
<accession>A0A177WCU6</accession>
<dbReference type="InterPro" id="IPR001841">
    <property type="entry name" value="Znf_RING"/>
</dbReference>
<reference evidence="18 19" key="2">
    <citation type="submission" date="2016-05" db="EMBL/GenBank/DDBJ databases">
        <title>Lineage-specific infection strategies underlie the spectrum of fungal disease in amphibians.</title>
        <authorList>
            <person name="Cuomo C.A."/>
            <person name="Farrer R.A."/>
            <person name="James T."/>
            <person name="Longcore J."/>
            <person name="Birren B."/>
        </authorList>
    </citation>
    <scope>NUCLEOTIDE SEQUENCE [LARGE SCALE GENOMIC DNA]</scope>
    <source>
        <strain evidence="18 19">JEL423</strain>
    </source>
</reference>
<dbReference type="PROSITE" id="PS50089">
    <property type="entry name" value="ZF_RING_2"/>
    <property type="match status" value="1"/>
</dbReference>
<dbReference type="OrthoDB" id="7759664at2759"/>
<keyword evidence="10" id="KW-0833">Ubl conjugation pathway</keyword>
<evidence type="ECO:0000256" key="13">
    <source>
        <dbReference type="ARBA" id="ARBA00022989"/>
    </source>
</evidence>
<evidence type="ECO:0000256" key="5">
    <source>
        <dbReference type="ARBA" id="ARBA00012483"/>
    </source>
</evidence>
<dbReference type="Pfam" id="PF12678">
    <property type="entry name" value="zf-rbx1"/>
    <property type="match status" value="1"/>
</dbReference>
<dbReference type="Proteomes" id="UP000077115">
    <property type="component" value="Unassembled WGS sequence"/>
</dbReference>
<evidence type="ECO:0000256" key="2">
    <source>
        <dbReference type="ARBA" id="ARBA00004477"/>
    </source>
</evidence>
<evidence type="ECO:0000256" key="1">
    <source>
        <dbReference type="ARBA" id="ARBA00000900"/>
    </source>
</evidence>
<feature type="domain" description="RING-type" evidence="17">
    <location>
        <begin position="294"/>
        <end position="361"/>
    </location>
</feature>
<dbReference type="GO" id="GO:0061630">
    <property type="term" value="F:ubiquitin protein ligase activity"/>
    <property type="evidence" value="ECO:0007669"/>
    <property type="project" value="UniProtKB-EC"/>
</dbReference>
<dbReference type="GO" id="GO:0008270">
    <property type="term" value="F:zinc ion binding"/>
    <property type="evidence" value="ECO:0007669"/>
    <property type="project" value="UniProtKB-KW"/>
</dbReference>
<dbReference type="STRING" id="403673.A0A177WCU6"/>
<dbReference type="InterPro" id="IPR058051">
    <property type="entry name" value="Znf_RING_synoviolin"/>
</dbReference>
<evidence type="ECO:0000256" key="11">
    <source>
        <dbReference type="ARBA" id="ARBA00022824"/>
    </source>
</evidence>
<name>A0A177WCU6_BATDL</name>
<keyword evidence="6" id="KW-0808">Transferase</keyword>
<dbReference type="InterPro" id="IPR024766">
    <property type="entry name" value="Znf_RING_H2"/>
</dbReference>
<sequence>MAVSRVTLFGGVSITLSLLVLYNAFVQRHGMFFPACVHIAQSSGSLLILSCSAFYLIYLCGHALQLLLFGELRAIEVEHLYERSWSSVMDTCIAMTIFKYEFEWRFVLFFVLLLLVKMFHWICADKVDHMEQSNDITALFHIRTLSAMGFLLLVDVAFLGYAVNSVVAHGPTMMILFAFEYSIRLIVLISICAKYILHNIDLRSEAPWEDKSIYFCYVELTVDVLKLVGYSLFFLAIMHFYSIPLHIVRDLYMTLRSVIQKCGDLIKYYRATANMDQRYPNATEAELAQMDRVCIVCREEMIAVPAVVPPPAPVGFAARAAAGVGHRANPIAPKRLPCGHVFHFRCLRSWLERQQACPTCRRSVLDMPNLSATPPAQVPVPDPAAAAAYPPIQPFAGNLPPHIFPQAPPAMLPPGYMPQAGPMPLLPTPAYLDPLQHPAAPPVTMGVLANGVLGHQQVYLTPLGPMRNDMIPPEAASLQVLDRLTDEELKSMEGNTRFVIIKRLKAIEQIQMQLAGISTQFTQLLQQMPVSEEKQPDTS</sequence>
<dbReference type="CDD" id="cd16479">
    <property type="entry name" value="RING-H2_synoviolin"/>
    <property type="match status" value="1"/>
</dbReference>
<dbReference type="InterPro" id="IPR013083">
    <property type="entry name" value="Znf_RING/FYVE/PHD"/>
</dbReference>
<evidence type="ECO:0000259" key="17">
    <source>
        <dbReference type="PROSITE" id="PS50089"/>
    </source>
</evidence>
<proteinExistence type="inferred from homology"/>
<evidence type="ECO:0000256" key="4">
    <source>
        <dbReference type="ARBA" id="ARBA00010089"/>
    </source>
</evidence>
<keyword evidence="14 16" id="KW-0472">Membrane</keyword>